<keyword evidence="4" id="KW-0676">Redox-active center</keyword>
<dbReference type="FunFam" id="3.40.30.10:FF:000001">
    <property type="entry name" value="Thioredoxin"/>
    <property type="match status" value="1"/>
</dbReference>
<name>A0A645CN05_9ZZZZ</name>
<comment type="caution">
    <text evidence="6">The sequence shown here is derived from an EMBL/GenBank/DDBJ whole genome shotgun (WGS) entry which is preliminary data.</text>
</comment>
<evidence type="ECO:0000313" key="6">
    <source>
        <dbReference type="EMBL" id="MPM78430.1"/>
    </source>
</evidence>
<dbReference type="InterPro" id="IPR017937">
    <property type="entry name" value="Thioredoxin_CS"/>
</dbReference>
<dbReference type="GO" id="GO:0015035">
    <property type="term" value="F:protein-disulfide reductase activity"/>
    <property type="evidence" value="ECO:0007669"/>
    <property type="project" value="InterPro"/>
</dbReference>
<dbReference type="Gene3D" id="3.40.30.10">
    <property type="entry name" value="Glutaredoxin"/>
    <property type="match status" value="1"/>
</dbReference>
<evidence type="ECO:0000256" key="4">
    <source>
        <dbReference type="ARBA" id="ARBA00023284"/>
    </source>
</evidence>
<dbReference type="PANTHER" id="PTHR45663">
    <property type="entry name" value="GEO12009P1"/>
    <property type="match status" value="1"/>
</dbReference>
<dbReference type="EMBL" id="VSSQ01028635">
    <property type="protein sequence ID" value="MPM78430.1"/>
    <property type="molecule type" value="Genomic_DNA"/>
</dbReference>
<dbReference type="InterPro" id="IPR036249">
    <property type="entry name" value="Thioredoxin-like_sf"/>
</dbReference>
<evidence type="ECO:0000259" key="5">
    <source>
        <dbReference type="PROSITE" id="PS51352"/>
    </source>
</evidence>
<dbReference type="PROSITE" id="PS51352">
    <property type="entry name" value="THIOREDOXIN_2"/>
    <property type="match status" value="1"/>
</dbReference>
<reference evidence="6" key="1">
    <citation type="submission" date="2019-08" db="EMBL/GenBank/DDBJ databases">
        <authorList>
            <person name="Kucharzyk K."/>
            <person name="Murdoch R.W."/>
            <person name="Higgins S."/>
            <person name="Loffler F."/>
        </authorList>
    </citation>
    <scope>NUCLEOTIDE SEQUENCE</scope>
</reference>
<dbReference type="InterPro" id="IPR013766">
    <property type="entry name" value="Thioredoxin_domain"/>
</dbReference>
<evidence type="ECO:0000256" key="1">
    <source>
        <dbReference type="ARBA" id="ARBA00022448"/>
    </source>
</evidence>
<dbReference type="PRINTS" id="PR00421">
    <property type="entry name" value="THIOREDOXIN"/>
</dbReference>
<organism evidence="6">
    <name type="scientific">bioreactor metagenome</name>
    <dbReference type="NCBI Taxonomy" id="1076179"/>
    <lineage>
        <taxon>unclassified sequences</taxon>
        <taxon>metagenomes</taxon>
        <taxon>ecological metagenomes</taxon>
    </lineage>
</organism>
<dbReference type="Pfam" id="PF00085">
    <property type="entry name" value="Thioredoxin"/>
    <property type="match status" value="1"/>
</dbReference>
<dbReference type="CDD" id="cd02947">
    <property type="entry name" value="TRX_family"/>
    <property type="match status" value="1"/>
</dbReference>
<dbReference type="PIRSF" id="PIRSF000077">
    <property type="entry name" value="Thioredoxin"/>
    <property type="match status" value="1"/>
</dbReference>
<dbReference type="SUPFAM" id="SSF52833">
    <property type="entry name" value="Thioredoxin-like"/>
    <property type="match status" value="1"/>
</dbReference>
<keyword evidence="3" id="KW-1015">Disulfide bond</keyword>
<protein>
    <submittedName>
        <fullName evidence="6">Thioredoxin 1</fullName>
    </submittedName>
</protein>
<gene>
    <name evidence="6" type="primary">trxA_57</name>
    <name evidence="6" type="ORF">SDC9_125441</name>
</gene>
<keyword evidence="2" id="KW-0249">Electron transport</keyword>
<dbReference type="AlphaFoldDB" id="A0A645CN05"/>
<feature type="domain" description="Thioredoxin" evidence="5">
    <location>
        <begin position="1"/>
        <end position="105"/>
    </location>
</feature>
<evidence type="ECO:0000256" key="2">
    <source>
        <dbReference type="ARBA" id="ARBA00022982"/>
    </source>
</evidence>
<accession>A0A645CN05</accession>
<evidence type="ECO:0000256" key="3">
    <source>
        <dbReference type="ARBA" id="ARBA00023157"/>
    </source>
</evidence>
<sequence length="106" mass="11507">MTTITSDTFDKEVINSSTPVLVDFFATWCGPCKMVSPALEKLSGEYDGKVKFAKIDIDSAENLAVKYSVFSVPSMLVFNNGIEAGRIVGALPATEISKKLNELINK</sequence>
<dbReference type="PANTHER" id="PTHR45663:SF11">
    <property type="entry name" value="GEO12009P1"/>
    <property type="match status" value="1"/>
</dbReference>
<keyword evidence="1" id="KW-0813">Transport</keyword>
<dbReference type="InterPro" id="IPR005746">
    <property type="entry name" value="Thioredoxin"/>
</dbReference>
<dbReference type="PROSITE" id="PS00194">
    <property type="entry name" value="THIOREDOXIN_1"/>
    <property type="match status" value="1"/>
</dbReference>
<dbReference type="NCBIfam" id="TIGR01068">
    <property type="entry name" value="thioredoxin"/>
    <property type="match status" value="1"/>
</dbReference>
<dbReference type="GO" id="GO:0005737">
    <property type="term" value="C:cytoplasm"/>
    <property type="evidence" value="ECO:0007669"/>
    <property type="project" value="TreeGrafter"/>
</dbReference>
<proteinExistence type="predicted"/>